<feature type="transmembrane region" description="Helical" evidence="7">
    <location>
        <begin position="148"/>
        <end position="165"/>
    </location>
</feature>
<dbReference type="InterPro" id="IPR025966">
    <property type="entry name" value="OppC_N"/>
</dbReference>
<comment type="similarity">
    <text evidence="7">Belongs to the binding-protein-dependent transport system permease family.</text>
</comment>
<evidence type="ECO:0000259" key="8">
    <source>
        <dbReference type="PROSITE" id="PS50928"/>
    </source>
</evidence>
<comment type="caution">
    <text evidence="9">The sequence shown here is derived from an EMBL/GenBank/DDBJ whole genome shotgun (WGS) entry which is preliminary data.</text>
</comment>
<dbReference type="PANTHER" id="PTHR43386:SF1">
    <property type="entry name" value="D,D-DIPEPTIDE TRANSPORT SYSTEM PERMEASE PROTEIN DDPC-RELATED"/>
    <property type="match status" value="1"/>
</dbReference>
<evidence type="ECO:0000256" key="1">
    <source>
        <dbReference type="ARBA" id="ARBA00004651"/>
    </source>
</evidence>
<dbReference type="InterPro" id="IPR035906">
    <property type="entry name" value="MetI-like_sf"/>
</dbReference>
<sequence>MKAVGLVKSIANAVKYIALHNKKGLFGIVILLFVGSIAILADKLAPYDPYAIVAPPFQPPSPEHPLGTNDIGQDILSEVIYGARVSLYVGLTAASISTILGLVVGLIAGYFGGYVDEAISGIIDIMLAIPSLPLIIILAAYLGPSLNNIILVLVIFGWVGVARVIRSQTLSIRERTYVEASKAVGSSSFGIIFRHILPSVAPVAVAYVILGATSAILTEASLSFLGLGDPTAKSWGQILYHAQARNALYLGLWLWVFVPGLFIALVGAGFTLLGMAIEDYVNPKLRYA</sequence>
<comment type="subcellular location">
    <subcellularLocation>
        <location evidence="1 7">Cell membrane</location>
        <topology evidence="1 7">Multi-pass membrane protein</topology>
    </subcellularLocation>
</comment>
<dbReference type="GO" id="GO:0055085">
    <property type="term" value="P:transmembrane transport"/>
    <property type="evidence" value="ECO:0007669"/>
    <property type="project" value="InterPro"/>
</dbReference>
<dbReference type="GO" id="GO:0005886">
    <property type="term" value="C:plasma membrane"/>
    <property type="evidence" value="ECO:0007669"/>
    <property type="project" value="UniProtKB-SubCell"/>
</dbReference>
<dbReference type="Pfam" id="PF00528">
    <property type="entry name" value="BPD_transp_1"/>
    <property type="match status" value="1"/>
</dbReference>
<keyword evidence="5 7" id="KW-1133">Transmembrane helix</keyword>
<dbReference type="PANTHER" id="PTHR43386">
    <property type="entry name" value="OLIGOPEPTIDE TRANSPORT SYSTEM PERMEASE PROTEIN APPC"/>
    <property type="match status" value="1"/>
</dbReference>
<dbReference type="InterPro" id="IPR000515">
    <property type="entry name" value="MetI-like"/>
</dbReference>
<dbReference type="InterPro" id="IPR050366">
    <property type="entry name" value="BP-dependent_transpt_permease"/>
</dbReference>
<dbReference type="SUPFAM" id="SSF161098">
    <property type="entry name" value="MetI-like"/>
    <property type="match status" value="1"/>
</dbReference>
<accession>A0A2R7Y2L4</accession>
<evidence type="ECO:0000256" key="7">
    <source>
        <dbReference type="RuleBase" id="RU363032"/>
    </source>
</evidence>
<evidence type="ECO:0000256" key="6">
    <source>
        <dbReference type="ARBA" id="ARBA00023136"/>
    </source>
</evidence>
<proteinExistence type="inferred from homology"/>
<evidence type="ECO:0000313" key="9">
    <source>
        <dbReference type="EMBL" id="PUA31795.1"/>
    </source>
</evidence>
<evidence type="ECO:0000256" key="2">
    <source>
        <dbReference type="ARBA" id="ARBA00022448"/>
    </source>
</evidence>
<keyword evidence="4 7" id="KW-0812">Transmembrane</keyword>
<evidence type="ECO:0000256" key="4">
    <source>
        <dbReference type="ARBA" id="ARBA00022692"/>
    </source>
</evidence>
<dbReference type="Gene3D" id="1.10.3720.10">
    <property type="entry name" value="MetI-like"/>
    <property type="match status" value="1"/>
</dbReference>
<evidence type="ECO:0000313" key="10">
    <source>
        <dbReference type="Proteomes" id="UP000244093"/>
    </source>
</evidence>
<feature type="transmembrane region" description="Helical" evidence="7">
    <location>
        <begin position="123"/>
        <end position="142"/>
    </location>
</feature>
<keyword evidence="3" id="KW-1003">Cell membrane</keyword>
<protein>
    <submittedName>
        <fullName evidence="9">ABC transporter permease</fullName>
    </submittedName>
</protein>
<dbReference type="Pfam" id="PF12911">
    <property type="entry name" value="OppC_N"/>
    <property type="match status" value="1"/>
</dbReference>
<organism evidence="9 10">
    <name type="scientific">Zestosphaera tikiterensis</name>
    <dbReference type="NCBI Taxonomy" id="1973259"/>
    <lineage>
        <taxon>Archaea</taxon>
        <taxon>Thermoproteota</taxon>
        <taxon>Thermoprotei</taxon>
        <taxon>Desulfurococcales</taxon>
        <taxon>Desulfurococcaceae</taxon>
        <taxon>Zestosphaera</taxon>
    </lineage>
</organism>
<dbReference type="PROSITE" id="PS50928">
    <property type="entry name" value="ABC_TM1"/>
    <property type="match status" value="1"/>
</dbReference>
<feature type="domain" description="ABC transmembrane type-1" evidence="8">
    <location>
        <begin position="83"/>
        <end position="274"/>
    </location>
</feature>
<feature type="transmembrane region" description="Helical" evidence="7">
    <location>
        <begin position="87"/>
        <end position="111"/>
    </location>
</feature>
<keyword evidence="6 7" id="KW-0472">Membrane</keyword>
<keyword evidence="2 7" id="KW-0813">Transport</keyword>
<evidence type="ECO:0000256" key="3">
    <source>
        <dbReference type="ARBA" id="ARBA00022475"/>
    </source>
</evidence>
<feature type="transmembrane region" description="Helical" evidence="7">
    <location>
        <begin position="248"/>
        <end position="277"/>
    </location>
</feature>
<evidence type="ECO:0000256" key="5">
    <source>
        <dbReference type="ARBA" id="ARBA00022989"/>
    </source>
</evidence>
<dbReference type="CDD" id="cd06261">
    <property type="entry name" value="TM_PBP2"/>
    <property type="match status" value="1"/>
</dbReference>
<gene>
    <name evidence="9" type="ORF">B7O98_08325</name>
</gene>
<feature type="transmembrane region" description="Helical" evidence="7">
    <location>
        <begin position="24"/>
        <end position="41"/>
    </location>
</feature>
<reference evidence="9 10" key="1">
    <citation type="journal article" date="2018" name="Syst. Appl. Microbiol.">
        <title>A new symbiotic nanoarchaeote (Candidatus Nanoclepta minutus) and its host (Zestosphaera tikiterensis gen. nov., sp. nov.) from a New Zealand hot spring.</title>
        <authorList>
            <person name="St John E."/>
            <person name="Liu Y."/>
            <person name="Podar M."/>
            <person name="Stott M.B."/>
            <person name="Meneghin J."/>
            <person name="Chen Z."/>
            <person name="Lagutin K."/>
            <person name="Mitchell K."/>
            <person name="Reysenbach A.L."/>
        </authorList>
    </citation>
    <scope>NUCLEOTIDE SEQUENCE [LARGE SCALE GENOMIC DNA]</scope>
    <source>
        <strain evidence="9">NZ3</strain>
    </source>
</reference>
<feature type="transmembrane region" description="Helical" evidence="7">
    <location>
        <begin position="203"/>
        <end position="227"/>
    </location>
</feature>
<dbReference type="EMBL" id="NBVN01000006">
    <property type="protein sequence ID" value="PUA31795.1"/>
    <property type="molecule type" value="Genomic_DNA"/>
</dbReference>
<dbReference type="Proteomes" id="UP000244093">
    <property type="component" value="Unassembled WGS sequence"/>
</dbReference>
<name>A0A2R7Y2L4_9CREN</name>
<dbReference type="AlphaFoldDB" id="A0A2R7Y2L4"/>